<dbReference type="Proteomes" id="UP000799779">
    <property type="component" value="Unassembled WGS sequence"/>
</dbReference>
<reference evidence="1" key="1">
    <citation type="journal article" date="2020" name="Stud. Mycol.">
        <title>101 Dothideomycetes genomes: a test case for predicting lifestyles and emergence of pathogens.</title>
        <authorList>
            <person name="Haridas S."/>
            <person name="Albert R."/>
            <person name="Binder M."/>
            <person name="Bloem J."/>
            <person name="Labutti K."/>
            <person name="Salamov A."/>
            <person name="Andreopoulos B."/>
            <person name="Baker S."/>
            <person name="Barry K."/>
            <person name="Bills G."/>
            <person name="Bluhm B."/>
            <person name="Cannon C."/>
            <person name="Castanera R."/>
            <person name="Culley D."/>
            <person name="Daum C."/>
            <person name="Ezra D."/>
            <person name="Gonzalez J."/>
            <person name="Henrissat B."/>
            <person name="Kuo A."/>
            <person name="Liang C."/>
            <person name="Lipzen A."/>
            <person name="Lutzoni F."/>
            <person name="Magnuson J."/>
            <person name="Mondo S."/>
            <person name="Nolan M."/>
            <person name="Ohm R."/>
            <person name="Pangilinan J."/>
            <person name="Park H.-J."/>
            <person name="Ramirez L."/>
            <person name="Alfaro M."/>
            <person name="Sun H."/>
            <person name="Tritt A."/>
            <person name="Yoshinaga Y."/>
            <person name="Zwiers L.-H."/>
            <person name="Turgeon B."/>
            <person name="Goodwin S."/>
            <person name="Spatafora J."/>
            <person name="Crous P."/>
            <person name="Grigoriev I."/>
        </authorList>
    </citation>
    <scope>NUCLEOTIDE SEQUENCE</scope>
    <source>
        <strain evidence="1">CBS 123094</strain>
    </source>
</reference>
<keyword evidence="2" id="KW-1185">Reference proteome</keyword>
<evidence type="ECO:0000313" key="1">
    <source>
        <dbReference type="EMBL" id="KAF1993424.1"/>
    </source>
</evidence>
<gene>
    <name evidence="1" type="ORF">P154DRAFT_625433</name>
</gene>
<dbReference type="AlphaFoldDB" id="A0A6A5VWT1"/>
<name>A0A6A5VWT1_9PLEO</name>
<sequence>MSLDDLCNSSSISATTQAKIINDIWPRSSTTRLQKDDLDWNAFFSYYTDACTHTLHDHGQHISIRTHRDVCAIAQQLAASRSKEEIKEGLRTQLTDRARAREDEDRMLEGSVNLAARILAMMDFGTLEMGFSGRSQIAWADESLKCRVHSYFNVSPDCSAEGLRLEGTFTARNIEHIAGIEVAWTNNLADHLKLVEDDKKVRIFHHASFLKWQQSQIFPDGLIEETLATLALLVPQSDPKTQKWIRPLTKSAENSFCLDKYLLKCGQLRTDNRQFENFRFWHDRLVILKKVFDHSRPKTLSQWWHDRRNGVQ</sequence>
<dbReference type="EMBL" id="ML977704">
    <property type="protein sequence ID" value="KAF1993424.1"/>
    <property type="molecule type" value="Genomic_DNA"/>
</dbReference>
<organism evidence="1 2">
    <name type="scientific">Amniculicola lignicola CBS 123094</name>
    <dbReference type="NCBI Taxonomy" id="1392246"/>
    <lineage>
        <taxon>Eukaryota</taxon>
        <taxon>Fungi</taxon>
        <taxon>Dikarya</taxon>
        <taxon>Ascomycota</taxon>
        <taxon>Pezizomycotina</taxon>
        <taxon>Dothideomycetes</taxon>
        <taxon>Pleosporomycetidae</taxon>
        <taxon>Pleosporales</taxon>
        <taxon>Amniculicolaceae</taxon>
        <taxon>Amniculicola</taxon>
    </lineage>
</organism>
<accession>A0A6A5VWT1</accession>
<proteinExistence type="predicted"/>
<evidence type="ECO:0000313" key="2">
    <source>
        <dbReference type="Proteomes" id="UP000799779"/>
    </source>
</evidence>
<protein>
    <submittedName>
        <fullName evidence="1">Uncharacterized protein</fullName>
    </submittedName>
</protein>
<dbReference type="OrthoDB" id="5428890at2759"/>